<keyword evidence="1" id="KW-0378">Hydrolase</keyword>
<dbReference type="GO" id="GO:0008233">
    <property type="term" value="F:peptidase activity"/>
    <property type="evidence" value="ECO:0007669"/>
    <property type="project" value="UniProtKB-KW"/>
</dbReference>
<dbReference type="EMBL" id="JJMT01000011">
    <property type="protein sequence ID" value="KEO45364.1"/>
    <property type="molecule type" value="Genomic_DNA"/>
</dbReference>
<accession>A0A074IYS8</accession>
<dbReference type="RefSeq" id="WP_037601575.1">
    <property type="nucleotide sequence ID" value="NZ_JJMS01000003.1"/>
</dbReference>
<dbReference type="Proteomes" id="UP000027855">
    <property type="component" value="Unassembled WGS sequence"/>
</dbReference>
<evidence type="ECO:0000313" key="1">
    <source>
        <dbReference type="EMBL" id="KEO45364.1"/>
    </source>
</evidence>
<evidence type="ECO:0000313" key="2">
    <source>
        <dbReference type="Proteomes" id="UP000027855"/>
    </source>
</evidence>
<dbReference type="Pfam" id="PF07751">
    <property type="entry name" value="Abi_2"/>
    <property type="match status" value="1"/>
</dbReference>
<dbReference type="GO" id="GO:0006508">
    <property type="term" value="P:proteolysis"/>
    <property type="evidence" value="ECO:0007669"/>
    <property type="project" value="UniProtKB-KW"/>
</dbReference>
<name>A0A074IYS8_STRSL</name>
<dbReference type="AlphaFoldDB" id="A0A074IYS8"/>
<protein>
    <submittedName>
        <fullName evidence="1">CAAX protease</fullName>
    </submittedName>
</protein>
<keyword evidence="1" id="KW-0645">Protease</keyword>
<proteinExistence type="predicted"/>
<gene>
    <name evidence="1" type="ORF">DL07_01395</name>
</gene>
<sequence>MSNIQNKPKKTVSQLIEEMAERGITFNYINTESAEVYLSEINNYLRTASYRKNYQKYQRGRKQGQYINLDFAYLTELSTIDMHYRFLIQKMCSDIEHSICVKLISDIEKDSTTDGYDLVRNYLHNNPRELQKIEGMVVSPHTGNLLRKYFTLSSHGNRHRIQIQNYDDCPVWVLLELLSFGSLIFFYLDYYPSRNIGHLPRNILNLVRSLRNAAAHNNCILFDLNSRTTTPPREIINFVRGISSISQAQRRSRLTSRAVLEFVALIYIYDRVVDGKVRQHRINELKDLFFVRMVEKKGYFESNDLIKQTHKFVSKIVKEILL</sequence>
<dbReference type="InterPro" id="IPR011664">
    <property type="entry name" value="Abi_system_AbiD/AbiF-like"/>
</dbReference>
<organism evidence="1 2">
    <name type="scientific">Streptococcus salivarius</name>
    <dbReference type="NCBI Taxonomy" id="1304"/>
    <lineage>
        <taxon>Bacteria</taxon>
        <taxon>Bacillati</taxon>
        <taxon>Bacillota</taxon>
        <taxon>Bacilli</taxon>
        <taxon>Lactobacillales</taxon>
        <taxon>Streptococcaceae</taxon>
        <taxon>Streptococcus</taxon>
    </lineage>
</organism>
<comment type="caution">
    <text evidence="1">The sequence shown here is derived from an EMBL/GenBank/DDBJ whole genome shotgun (WGS) entry which is preliminary data.</text>
</comment>
<reference evidence="1 2" key="1">
    <citation type="submission" date="2014-04" db="EMBL/GenBank/DDBJ databases">
        <title>Variable characteristics of bacteriocin-producing Streptococcus salivarius strains isolated from Malaysian subjects.</title>
        <authorList>
            <person name="Philip K."/>
            <person name="Barbour A."/>
        </authorList>
    </citation>
    <scope>NUCLEOTIDE SEQUENCE [LARGE SCALE GENOMIC DNA]</scope>
    <source>
        <strain evidence="1 2">NU10</strain>
    </source>
</reference>